<dbReference type="InterPro" id="IPR011043">
    <property type="entry name" value="Gal_Oxase/kelch_b-propeller"/>
</dbReference>
<reference evidence="6 7" key="2">
    <citation type="submission" date="2019-11" db="EMBL/GenBank/DDBJ databases">
        <authorList>
            <person name="Lu H."/>
        </authorList>
    </citation>
    <scope>NUCLEOTIDE SEQUENCE [LARGE SCALE GENOMIC DNA]</scope>
    <source>
        <strain evidence="6 7">FIM1</strain>
    </source>
</reference>
<dbReference type="InterPro" id="IPR048266">
    <property type="entry name" value="Rax2-like_second"/>
</dbReference>
<dbReference type="SUPFAM" id="SSF50965">
    <property type="entry name" value="Galactose oxidase, central domain"/>
    <property type="match status" value="1"/>
</dbReference>
<keyword evidence="2" id="KW-0472">Membrane</keyword>
<dbReference type="InterPro" id="IPR048265">
    <property type="entry name" value="Rax2-like_third"/>
</dbReference>
<evidence type="ECO:0000259" key="4">
    <source>
        <dbReference type="Pfam" id="PF20842"/>
    </source>
</evidence>
<dbReference type="InterPro" id="IPR024982">
    <property type="entry name" value="Rax2-like_C"/>
</dbReference>
<name>A0ABX6EU71_KLUMA</name>
<sequence>MVYMLKQIISLCVLIYLTEFTLGSQLLNIEKLLNISHYETPKWSPPDVTYMNDFGDLTIISYTGEQNFTIHANDSALLYYSNDTFVKLFDTAQDAKIEKIVPYQDDSFILSGSGQINGIDLGHQVLLNLTSLTTKPLLSNPIKNVNALLAVNNSVIIAGNFSYKVSNVTGHGVVMWDGSDNSTKLLPFGGFSDNSTVNSIVQLDNENILFAGEFQNIQNSTLLRQLSNGSNGTSHKDIADLQFDQSVSLKLSSVIGGNVQQDALFCPSSGDSNGWLVSGSVPSSLQINLKNEIRPSKVRIYNSLDQDSEVSLFRIITSPSNGIMNLTYLDPSSGEIKQCDAWCPLLSSKTLTELYQNSSSAIRSVPIDNNSTNLKWSDSYQEFAFVNDVPVTMLQFFALDSYGSNVALHSVELFETEFMVYANNTYNEPNCESTTDYSKSELSADNWYIINSGSNYMATNIQNNKPYVNFFPNITYPGQYTLNMYTPGCLNDNSCSQRGIVNVTLMDPSSNEILATKLIYQTNDQDKFDPLFSGFLQSTPEVILSWDQALGENSIMVADRLGVITESIDTKKIYGNSTFELNGLFQYNTKNISKPFSETNDTLSNYAVDNFPGNASLFAALFGDELLIAGNFNGISKVDLDNDTLISSSQRLGTTGFTTGIFEYSEGLLFTGSFDANGQNQHEILSYDGNSFNSFGQLSEDIANVVNFTVDGSELLLFDQAYIFNVSSNGYISNSSTFAISGVSSGANKHNDSLLFGSILKKTIGNLNDMAVLSPDGQVSSPNLPQFPATYRPYKATYINDTTVVYALQEVNNNSTSYRVVLTSTNSTSSQLLQLEWSEPINTLLFNERENILAIGTNGTSKLNQNDVQFSVVNLTGFESVAKQSFDGTQCVNSMVSFEKNNSILVGGSYKVEGCQDICLYDYRSDQWKNFLNGSISGKINQLQFSNEGSTLLIGGLLQVDNKTDIQLLSLNLTSNNLSVIKSGSKPLVSFSLIGQSIDNIIAQTEDDLEQIQDGNVKSILPQLNENSSIAGFTVLSYQNSKKRADTSHIILLDGELNAHDFGTLNSMVYDDASQEWSPFFVTSGSKDSQNQLPGSFFQDIDNLYLSSSQTVLTSNNSSHAPVSTPKPTPTKKPSHKKKNKINRGWIVLIGLALALATISVIGLIGAIFSYLFMSHKGYESLKPRINQDEMLDTIPPEKLMKFI</sequence>
<dbReference type="Pfam" id="PF20842">
    <property type="entry name" value="Rax2_2"/>
    <property type="match status" value="1"/>
</dbReference>
<organism evidence="6 7">
    <name type="scientific">Kluyveromyces marxianus</name>
    <name type="common">Yeast</name>
    <name type="synonym">Candida kefyr</name>
    <dbReference type="NCBI Taxonomy" id="4911"/>
    <lineage>
        <taxon>Eukaryota</taxon>
        <taxon>Fungi</taxon>
        <taxon>Dikarya</taxon>
        <taxon>Ascomycota</taxon>
        <taxon>Saccharomycotina</taxon>
        <taxon>Saccharomycetes</taxon>
        <taxon>Saccharomycetales</taxon>
        <taxon>Saccharomycetaceae</taxon>
        <taxon>Kluyveromyces</taxon>
    </lineage>
</organism>
<dbReference type="PANTHER" id="PTHR31778:SF2">
    <property type="entry name" value="BUD SITE SELECTION PROTEIN RAX2"/>
    <property type="match status" value="1"/>
</dbReference>
<dbReference type="InterPro" id="IPR011044">
    <property type="entry name" value="Quino_amine_DH_bsu"/>
</dbReference>
<proteinExistence type="predicted"/>
<evidence type="ECO:0000313" key="7">
    <source>
        <dbReference type="Proteomes" id="UP000422736"/>
    </source>
</evidence>
<dbReference type="Proteomes" id="UP000422736">
    <property type="component" value="Chromosome 4"/>
</dbReference>
<dbReference type="PANTHER" id="PTHR31778">
    <property type="entry name" value="BUD SITE SELECTION PROTEIN RAX2"/>
    <property type="match status" value="1"/>
</dbReference>
<feature type="domain" description="Rax2-like third" evidence="5">
    <location>
        <begin position="420"/>
        <end position="563"/>
    </location>
</feature>
<dbReference type="Pfam" id="PF20843">
    <property type="entry name" value="Rax2_3"/>
    <property type="match status" value="1"/>
</dbReference>
<feature type="domain" description="Rax2-like second" evidence="4">
    <location>
        <begin position="252"/>
        <end position="408"/>
    </location>
</feature>
<protein>
    <submittedName>
        <fullName evidence="6">Bud site selection protein RAX2</fullName>
    </submittedName>
</protein>
<evidence type="ECO:0000259" key="3">
    <source>
        <dbReference type="Pfam" id="PF12768"/>
    </source>
</evidence>
<keyword evidence="7" id="KW-1185">Reference proteome</keyword>
<evidence type="ECO:0000256" key="1">
    <source>
        <dbReference type="SAM" id="MobiDB-lite"/>
    </source>
</evidence>
<keyword evidence="2" id="KW-1133">Transmembrane helix</keyword>
<keyword evidence="2" id="KW-0812">Transmembrane</keyword>
<feature type="region of interest" description="Disordered" evidence="1">
    <location>
        <begin position="1115"/>
        <end position="1138"/>
    </location>
</feature>
<accession>A0ABX6EU71</accession>
<dbReference type="SUPFAM" id="SSF50969">
    <property type="entry name" value="YVTN repeat-like/Quinoprotein amine dehydrogenase"/>
    <property type="match status" value="1"/>
</dbReference>
<gene>
    <name evidence="6" type="primary">RAX2</name>
    <name evidence="6" type="ORF">FIM1_2587</name>
</gene>
<reference evidence="6 7" key="1">
    <citation type="submission" date="2016-03" db="EMBL/GenBank/DDBJ databases">
        <title>How can Kluyveromyces marxianus grow so fast - potential evolutionary course in Saccharomyces Complex revealed by comparative genomics.</title>
        <authorList>
            <person name="Mo W."/>
            <person name="Lu W."/>
            <person name="Yang X."/>
            <person name="Qi J."/>
            <person name="Lv H."/>
        </authorList>
    </citation>
    <scope>NUCLEOTIDE SEQUENCE [LARGE SCALE GENOMIC DNA]</scope>
    <source>
        <strain evidence="6 7">FIM1</strain>
    </source>
</reference>
<evidence type="ECO:0000259" key="5">
    <source>
        <dbReference type="Pfam" id="PF20843"/>
    </source>
</evidence>
<feature type="transmembrane region" description="Helical" evidence="2">
    <location>
        <begin position="1146"/>
        <end position="1173"/>
    </location>
</feature>
<feature type="domain" description="Rax2-like C-terminal" evidence="3">
    <location>
        <begin position="871"/>
        <end position="1108"/>
    </location>
</feature>
<evidence type="ECO:0000256" key="2">
    <source>
        <dbReference type="SAM" id="Phobius"/>
    </source>
</evidence>
<dbReference type="EMBL" id="CP015057">
    <property type="protein sequence ID" value="QGN15889.1"/>
    <property type="molecule type" value="Genomic_DNA"/>
</dbReference>
<evidence type="ECO:0000313" key="6">
    <source>
        <dbReference type="EMBL" id="QGN15889.1"/>
    </source>
</evidence>
<dbReference type="Pfam" id="PF12768">
    <property type="entry name" value="Rax2"/>
    <property type="match status" value="1"/>
</dbReference>